<evidence type="ECO:0000313" key="3">
    <source>
        <dbReference type="Proteomes" id="UP000233556"/>
    </source>
</evidence>
<feature type="compositionally biased region" description="Gly residues" evidence="1">
    <location>
        <begin position="43"/>
        <end position="56"/>
    </location>
</feature>
<reference evidence="3" key="1">
    <citation type="submission" date="2017-11" db="EMBL/GenBank/DDBJ databases">
        <authorList>
            <person name="Lima N.C."/>
            <person name="Parody-Merino A.M."/>
            <person name="Battley P.F."/>
            <person name="Fidler A.E."/>
            <person name="Prosdocimi F."/>
        </authorList>
    </citation>
    <scope>NUCLEOTIDE SEQUENCE [LARGE SCALE GENOMIC DNA]</scope>
</reference>
<evidence type="ECO:0000313" key="2">
    <source>
        <dbReference type="EMBL" id="PKU39862.1"/>
    </source>
</evidence>
<reference evidence="3" key="2">
    <citation type="submission" date="2017-12" db="EMBL/GenBank/DDBJ databases">
        <title>Genome sequence of the Bar-tailed Godwit (Limosa lapponica baueri).</title>
        <authorList>
            <person name="Lima N.C.B."/>
            <person name="Parody-Merino A.M."/>
            <person name="Battley P.F."/>
            <person name="Fidler A.E."/>
            <person name="Prosdocimi F."/>
        </authorList>
    </citation>
    <scope>NUCLEOTIDE SEQUENCE [LARGE SCALE GENOMIC DNA]</scope>
</reference>
<proteinExistence type="predicted"/>
<protein>
    <submittedName>
        <fullName evidence="2">Uncharacterized protein</fullName>
    </submittedName>
</protein>
<organism evidence="2 3">
    <name type="scientific">Limosa lapponica baueri</name>
    <dbReference type="NCBI Taxonomy" id="1758121"/>
    <lineage>
        <taxon>Eukaryota</taxon>
        <taxon>Metazoa</taxon>
        <taxon>Chordata</taxon>
        <taxon>Craniata</taxon>
        <taxon>Vertebrata</taxon>
        <taxon>Euteleostomi</taxon>
        <taxon>Archelosauria</taxon>
        <taxon>Archosauria</taxon>
        <taxon>Dinosauria</taxon>
        <taxon>Saurischia</taxon>
        <taxon>Theropoda</taxon>
        <taxon>Coelurosauria</taxon>
        <taxon>Aves</taxon>
        <taxon>Neognathae</taxon>
        <taxon>Neoaves</taxon>
        <taxon>Charadriiformes</taxon>
        <taxon>Scolopacidae</taxon>
        <taxon>Limosa</taxon>
    </lineage>
</organism>
<feature type="region of interest" description="Disordered" evidence="1">
    <location>
        <begin position="39"/>
        <end position="128"/>
    </location>
</feature>
<name>A0A2I0U1G5_LIMLA</name>
<feature type="compositionally biased region" description="Basic residues" evidence="1">
    <location>
        <begin position="61"/>
        <end position="94"/>
    </location>
</feature>
<gene>
    <name evidence="2" type="ORF">llap_9838</name>
</gene>
<feature type="compositionally biased region" description="Polar residues" evidence="1">
    <location>
        <begin position="105"/>
        <end position="116"/>
    </location>
</feature>
<sequence length="150" mass="16175">MKHVATGHLDSAFLWPKTPTSTGGMGGLAVVLGGTLGMAGSSSGDGGEPQGGGGAGERCSHNRGGRGRKRKKKKRRRRIRRRKRKRRTKMKTKTKREEEEDEATSFPQVAAKSQSFPPCPTCGSPSTFKTPIFLLILQSQTQQGLLPNGN</sequence>
<evidence type="ECO:0000256" key="1">
    <source>
        <dbReference type="SAM" id="MobiDB-lite"/>
    </source>
</evidence>
<keyword evidence="3" id="KW-1185">Reference proteome</keyword>
<dbReference type="Proteomes" id="UP000233556">
    <property type="component" value="Unassembled WGS sequence"/>
</dbReference>
<dbReference type="EMBL" id="KZ506394">
    <property type="protein sequence ID" value="PKU39862.1"/>
    <property type="molecule type" value="Genomic_DNA"/>
</dbReference>
<dbReference type="AlphaFoldDB" id="A0A2I0U1G5"/>
<feature type="region of interest" description="Disordered" evidence="1">
    <location>
        <begin position="1"/>
        <end position="22"/>
    </location>
</feature>
<accession>A0A2I0U1G5</accession>